<comment type="caution">
    <text evidence="3">The sequence shown here is derived from an EMBL/GenBank/DDBJ whole genome shotgun (WGS) entry which is preliminary data.</text>
</comment>
<dbReference type="PIRSF" id="PIRSF029543">
    <property type="entry name" value="UCP029543"/>
    <property type="match status" value="1"/>
</dbReference>
<keyword evidence="1" id="KW-0472">Membrane</keyword>
<evidence type="ECO:0000256" key="1">
    <source>
        <dbReference type="SAM" id="Phobius"/>
    </source>
</evidence>
<proteinExistence type="predicted"/>
<accession>A0A8J7V2C4</accession>
<evidence type="ECO:0000313" key="3">
    <source>
        <dbReference type="EMBL" id="MBP5858691.1"/>
    </source>
</evidence>
<dbReference type="RefSeq" id="WP_210683282.1">
    <property type="nucleotide sequence ID" value="NZ_JAGMWN010000010.1"/>
</dbReference>
<gene>
    <name evidence="3" type="ORF">KAJ83_16850</name>
</gene>
<feature type="signal peptide" evidence="2">
    <location>
        <begin position="1"/>
        <end position="33"/>
    </location>
</feature>
<reference evidence="3" key="1">
    <citation type="submission" date="2021-04" db="EMBL/GenBank/DDBJ databases">
        <authorList>
            <person name="Zhang D.-C."/>
        </authorList>
    </citation>
    <scope>NUCLEOTIDE SEQUENCE</scope>
    <source>
        <strain evidence="3">CGMCC 1.15697</strain>
    </source>
</reference>
<keyword evidence="1" id="KW-1133">Transmembrane helix</keyword>
<keyword evidence="1" id="KW-0812">Transmembrane</keyword>
<name>A0A8J7V2C4_9PROT</name>
<sequence length="142" mass="14821">MMQIKDSNGFRRVALALAMVMALASLPLGVANAGMVTTDRAIGQGQAAEARETIKGFMARDAVEEELTALGVDPAEAQARVGTLSDQEAVDLAQRIDEMPAGQGVGAIIGAGVFIFIVLLITDLLGFTHVFDFTDKGSANPT</sequence>
<protein>
    <submittedName>
        <fullName evidence="3">PA2779 family protein</fullName>
    </submittedName>
</protein>
<dbReference type="EMBL" id="JAGMWN010000010">
    <property type="protein sequence ID" value="MBP5858691.1"/>
    <property type="molecule type" value="Genomic_DNA"/>
</dbReference>
<evidence type="ECO:0000313" key="4">
    <source>
        <dbReference type="Proteomes" id="UP000672602"/>
    </source>
</evidence>
<dbReference type="Pfam" id="PF20332">
    <property type="entry name" value="DUF6627"/>
    <property type="match status" value="1"/>
</dbReference>
<organism evidence="3 4">
    <name type="scientific">Marivibrio halodurans</name>
    <dbReference type="NCBI Taxonomy" id="2039722"/>
    <lineage>
        <taxon>Bacteria</taxon>
        <taxon>Pseudomonadati</taxon>
        <taxon>Pseudomonadota</taxon>
        <taxon>Alphaproteobacteria</taxon>
        <taxon>Rhodospirillales</taxon>
        <taxon>Rhodospirillaceae</taxon>
        <taxon>Marivibrio</taxon>
    </lineage>
</organism>
<evidence type="ECO:0000256" key="2">
    <source>
        <dbReference type="SAM" id="SignalP"/>
    </source>
</evidence>
<feature type="transmembrane region" description="Helical" evidence="1">
    <location>
        <begin position="105"/>
        <end position="127"/>
    </location>
</feature>
<dbReference type="AlphaFoldDB" id="A0A8J7V2C4"/>
<dbReference type="InterPro" id="IPR016924">
    <property type="entry name" value="UCP029543"/>
</dbReference>
<dbReference type="NCBIfam" id="NF033919">
    <property type="entry name" value="PA2779_fam"/>
    <property type="match status" value="1"/>
</dbReference>
<dbReference type="Proteomes" id="UP000672602">
    <property type="component" value="Unassembled WGS sequence"/>
</dbReference>
<keyword evidence="2" id="KW-0732">Signal</keyword>
<keyword evidence="4" id="KW-1185">Reference proteome</keyword>
<feature type="chain" id="PRO_5035291960" evidence="2">
    <location>
        <begin position="34"/>
        <end position="142"/>
    </location>
</feature>
<dbReference type="InterPro" id="IPR046735">
    <property type="entry name" value="PA2779-like"/>
</dbReference>